<dbReference type="Proteomes" id="UP000531581">
    <property type="component" value="Unassembled WGS sequence"/>
</dbReference>
<dbReference type="EMBL" id="JABYQV010000014">
    <property type="protein sequence ID" value="NVP32393.1"/>
    <property type="molecule type" value="Genomic_DNA"/>
</dbReference>
<dbReference type="GO" id="GO:0008897">
    <property type="term" value="F:holo-[acyl-carrier-protein] synthase activity"/>
    <property type="evidence" value="ECO:0007669"/>
    <property type="project" value="InterPro"/>
</dbReference>
<dbReference type="AlphaFoldDB" id="A0A7Y7QXB7"/>
<evidence type="ECO:0000256" key="1">
    <source>
        <dbReference type="ARBA" id="ARBA00010990"/>
    </source>
</evidence>
<accession>A0A7Y7QXB7</accession>
<dbReference type="InterPro" id="IPR055066">
    <property type="entry name" value="AASDHPPT_N"/>
</dbReference>
<dbReference type="GO" id="GO:0019878">
    <property type="term" value="P:lysine biosynthetic process via aminoadipic acid"/>
    <property type="evidence" value="ECO:0007669"/>
    <property type="project" value="TreeGrafter"/>
</dbReference>
<protein>
    <submittedName>
        <fullName evidence="6">4'-phosphopantetheinyl transferase superfamily protein</fullName>
    </submittedName>
</protein>
<comment type="similarity">
    <text evidence="1">Belongs to the P-Pant transferase superfamily. Gsp/Sfp/HetI/AcpT family.</text>
</comment>
<dbReference type="PANTHER" id="PTHR12215:SF10">
    <property type="entry name" value="L-AMINOADIPATE-SEMIALDEHYDE DEHYDROGENASE-PHOSPHOPANTETHEINYL TRANSFERASE"/>
    <property type="match status" value="1"/>
</dbReference>
<feature type="domain" description="4'-phosphopantetheinyl transferase N-terminal" evidence="4">
    <location>
        <begin position="46"/>
        <end position="127"/>
    </location>
</feature>
<evidence type="ECO:0000313" key="8">
    <source>
        <dbReference type="Proteomes" id="UP000557656"/>
    </source>
</evidence>
<dbReference type="Gene3D" id="3.90.470.20">
    <property type="entry name" value="4'-phosphopantetheinyl transferase domain"/>
    <property type="match status" value="2"/>
</dbReference>
<dbReference type="GO" id="GO:0000287">
    <property type="term" value="F:magnesium ion binding"/>
    <property type="evidence" value="ECO:0007669"/>
    <property type="project" value="InterPro"/>
</dbReference>
<dbReference type="GO" id="GO:0005829">
    <property type="term" value="C:cytosol"/>
    <property type="evidence" value="ECO:0007669"/>
    <property type="project" value="TreeGrafter"/>
</dbReference>
<keyword evidence="8" id="KW-1185">Reference proteome</keyword>
<dbReference type="RefSeq" id="WP_170171195.1">
    <property type="nucleotide sequence ID" value="NZ_JABEOV010000024.1"/>
</dbReference>
<evidence type="ECO:0000259" key="3">
    <source>
        <dbReference type="Pfam" id="PF01648"/>
    </source>
</evidence>
<evidence type="ECO:0000313" key="6">
    <source>
        <dbReference type="EMBL" id="NVP32393.1"/>
    </source>
</evidence>
<dbReference type="InterPro" id="IPR037143">
    <property type="entry name" value="4-PPantetheinyl_Trfase_dom_sf"/>
</dbReference>
<dbReference type="Pfam" id="PF01648">
    <property type="entry name" value="ACPS"/>
    <property type="match status" value="1"/>
</dbReference>
<dbReference type="EMBL" id="JABEOV010000024">
    <property type="protein sequence ID" value="NNG54922.1"/>
    <property type="molecule type" value="Genomic_DNA"/>
</dbReference>
<reference evidence="7 8" key="1">
    <citation type="submission" date="2020-05" db="EMBL/GenBank/DDBJ databases">
        <title>Draft Genome Sequences of Sphingomonas sp. Isolated from the International Space Station.</title>
        <authorList>
            <person name="Bijlani S."/>
            <person name="Singh N.K."/>
            <person name="Mason C.E."/>
            <person name="Wang C.C."/>
            <person name="Venkateswaran K."/>
        </authorList>
    </citation>
    <scope>NUCLEOTIDE SEQUENCE [LARGE SCALE GENOMIC DNA]</scope>
    <source>
        <strain evidence="5 8">IIF7SW-B5</strain>
        <strain evidence="6">ISS-IIF7SWP</strain>
    </source>
</reference>
<dbReference type="InterPro" id="IPR050559">
    <property type="entry name" value="P-Pant_transferase_sf"/>
</dbReference>
<dbReference type="Proteomes" id="UP000557656">
    <property type="component" value="Unassembled WGS sequence"/>
</dbReference>
<evidence type="ECO:0000256" key="2">
    <source>
        <dbReference type="ARBA" id="ARBA00022679"/>
    </source>
</evidence>
<evidence type="ECO:0000313" key="7">
    <source>
        <dbReference type="Proteomes" id="UP000531581"/>
    </source>
</evidence>
<evidence type="ECO:0000313" key="5">
    <source>
        <dbReference type="EMBL" id="NNG54922.1"/>
    </source>
</evidence>
<sequence length="272" mass="29972">MLLMPDQPADKPAGGPPRDACHPAADCVHVFRVAADPGIPLVEHWQHVLAPEEQARAARFHRQADRDRFVIGRALTRLTLGATTGLSPTALVIRQDPLGKPFLECPDGQRINAFNVSHSGAHVLLAMAADRLIGIDVEQISPEVEIDLLVARFFSARERIAFGALPPAVRRQAFFRGWCRKESYVKALGQGLEFPMDGFDVSLTPDASPVLLEDRSPEGAATVWCIRDLWLDANHMAAISASGPPFRLRMWMLGTEGWNETNAASGRIIYRR</sequence>
<name>A0A7Y7QXB7_9SPHN</name>
<feature type="domain" description="4'-phosphopantetheinyl transferase" evidence="3">
    <location>
        <begin position="133"/>
        <end position="212"/>
    </location>
</feature>
<dbReference type="Pfam" id="PF22624">
    <property type="entry name" value="AASDHPPT_N"/>
    <property type="match status" value="1"/>
</dbReference>
<keyword evidence="2 6" id="KW-0808">Transferase</keyword>
<dbReference type="SUPFAM" id="SSF56214">
    <property type="entry name" value="4'-phosphopantetheinyl transferase"/>
    <property type="match status" value="2"/>
</dbReference>
<proteinExistence type="inferred from homology"/>
<dbReference type="InterPro" id="IPR008278">
    <property type="entry name" value="4-PPantetheinyl_Trfase_dom"/>
</dbReference>
<evidence type="ECO:0000259" key="4">
    <source>
        <dbReference type="Pfam" id="PF22624"/>
    </source>
</evidence>
<gene>
    <name evidence="5" type="ORF">HKX05_16350</name>
    <name evidence="6" type="ORF">HLV41_15230</name>
</gene>
<dbReference type="PANTHER" id="PTHR12215">
    <property type="entry name" value="PHOSPHOPANTETHEINE TRANSFERASE"/>
    <property type="match status" value="1"/>
</dbReference>
<comment type="caution">
    <text evidence="6">The sequence shown here is derived from an EMBL/GenBank/DDBJ whole genome shotgun (WGS) entry which is preliminary data.</text>
</comment>
<organism evidence="6 7">
    <name type="scientific">Sphingomonas sanguinis</name>
    <dbReference type="NCBI Taxonomy" id="33051"/>
    <lineage>
        <taxon>Bacteria</taxon>
        <taxon>Pseudomonadati</taxon>
        <taxon>Pseudomonadota</taxon>
        <taxon>Alphaproteobacteria</taxon>
        <taxon>Sphingomonadales</taxon>
        <taxon>Sphingomonadaceae</taxon>
        <taxon>Sphingomonas</taxon>
    </lineage>
</organism>